<proteinExistence type="predicted"/>
<keyword evidence="5" id="KW-1185">Reference proteome</keyword>
<reference evidence="4 5" key="1">
    <citation type="submission" date="2024-08" db="EMBL/GenBank/DDBJ databases">
        <authorList>
            <person name="Ishaq N."/>
        </authorList>
    </citation>
    <scope>NUCLEOTIDE SEQUENCE [LARGE SCALE GENOMIC DNA]</scope>
    <source>
        <strain evidence="4 5">JCM 30400</strain>
    </source>
</reference>
<dbReference type="Proteomes" id="UP001569414">
    <property type="component" value="Unassembled WGS sequence"/>
</dbReference>
<feature type="domain" description="Glycosyltransferase subfamily 4-like N-terminal" evidence="2">
    <location>
        <begin position="873"/>
        <end position="1057"/>
    </location>
</feature>
<gene>
    <name evidence="4" type="ORF">ACCI51_00145</name>
</gene>
<evidence type="ECO:0000313" key="5">
    <source>
        <dbReference type="Proteomes" id="UP001569414"/>
    </source>
</evidence>
<evidence type="ECO:0000259" key="2">
    <source>
        <dbReference type="Pfam" id="PF13439"/>
    </source>
</evidence>
<accession>A0ABV4NJF0</accession>
<feature type="domain" description="Glycosyl transferase family 1" evidence="1">
    <location>
        <begin position="1073"/>
        <end position="1239"/>
    </location>
</feature>
<dbReference type="EMBL" id="JBGMEL010000001">
    <property type="protein sequence ID" value="MFA0788936.1"/>
    <property type="molecule type" value="Genomic_DNA"/>
</dbReference>
<feature type="domain" description="Glycosyl transferase family 1" evidence="1">
    <location>
        <begin position="233"/>
        <end position="391"/>
    </location>
</feature>
<dbReference type="Pfam" id="PF13579">
    <property type="entry name" value="Glyco_trans_4_4"/>
    <property type="match status" value="1"/>
</dbReference>
<dbReference type="Gene3D" id="3.40.50.2000">
    <property type="entry name" value="Glycogen Phosphorylase B"/>
    <property type="match status" value="4"/>
</dbReference>
<dbReference type="Pfam" id="PF00534">
    <property type="entry name" value="Glycos_transf_1"/>
    <property type="match status" value="2"/>
</dbReference>
<dbReference type="RefSeq" id="WP_371842170.1">
    <property type="nucleotide sequence ID" value="NZ_JBGMEL010000001.1"/>
</dbReference>
<dbReference type="Pfam" id="PF13439">
    <property type="entry name" value="Glyco_transf_4"/>
    <property type="match status" value="1"/>
</dbReference>
<dbReference type="CDD" id="cd03801">
    <property type="entry name" value="GT4_PimA-like"/>
    <property type="match status" value="1"/>
</dbReference>
<dbReference type="PANTHER" id="PTHR45947:SF3">
    <property type="entry name" value="SULFOQUINOVOSYL TRANSFERASE SQD2"/>
    <property type="match status" value="1"/>
</dbReference>
<sequence>MDVLLKHAQKLADHSVNRINTPIRGRIAYMVSHGQSYASNGYAVRTQGVAKALNEHGFETLCFVRPGRPWELGATKKAIRPEAEVNGVRYIHSRWPNDRAPNDERAHLEASVARFIELFQIFRPAAVLAASDYIVGLPAWIAAKRLGLPFYNEVRGFWELSRAAQELGFENTLAFKREAERNAFVGRQALKVFTLNQSMQAELVVRGVDIDKIHIVPNGISEMPRIKSPDSALRRRLGINPDDKVVGYVGSFNLYEGLNILIDACAELNKQGKKLKLLLVGDEQPLDEVVDTQRTLVREPWLIQVGRVPHEQVADYYALIDAVVIPRKRLSVCELVSPIKASEALAYGKRLIVSDVTPLKEVSAKHEGVTTFEAGNSNSLMKSIQQSLDTPIPSPRILAMVKHVRPLVKVLRGEPPEHGQVASDASAFNVDNLVLLANQVLEQPTRPIVESVQGRVALVVSHGRSHSQGGYAKRTLQIAKLLKARDIEALCFVRWGQSWQVRNGYEAEQRKTMVEGIPYIQGLYSDNTITKRAELCLEADVEAYIETFREYRPVIVIAAGDFTSSLPAIIAAKKLSLPVIKEYLHYADAFLDEDIPRYFSDINFEEKYALEQVCEKMADRKYYLYPENTESWNTFLEVISQVSQPASRRDQIAVLSPKAIYTIRQPVDGRGLYYLELEVEDESGGSPKGLVASFRFFDANGERIINELQGFSSSKAYPLYQYVDTSKSNESGRVLIFSIPTEICKMEVDIVAFSIKGKLNIRKANLGKVGVESVARWLSLAVPGVEWIKAVESYIHKEGATSLRLALLNYKYMLSKHPNDLSKLNGAIQEMVEQDRTWVPNLVQSGEVLKIKGTEKLTVAHLHKTAYPYENSGGAIRCLNTALSQKRIGIDPYIITPIGYPRSAGVADTKNHEVIEGVEHFRIGANTDGLRGISFPDRTNYSAFHIAKILKDRGANILHAASGVRGYELALQALAIKRVTRLPLLYEVRSFHEHTWTPVRNDVMDLEKTKLRVIKEDFCMAEADFVTTISYSMKKILIERGISPDKIEVIPNAIDEAKYLGNEFEPADIPELQGADYVVGYISNMSLREGHEYLIRAIHQLRKISGLDVRGLLVGNGPEHNNLKRLAVELGLEEVIFFPGEVDHSQINSYYKAIDLFVIPRIPDYAADWVTPLKPYEAMALERPIVVTDLPALKEIVGENEERGLVAKPADVDSLVEKLQDYINNPAMRESKVKTAKKWVFAERTWSANAKRYDSIYRHLIAVASKAEEKVQHA</sequence>
<feature type="domain" description="Glycosyltransferase subfamily 4-like N-terminal" evidence="3">
    <location>
        <begin position="40"/>
        <end position="219"/>
    </location>
</feature>
<evidence type="ECO:0000259" key="1">
    <source>
        <dbReference type="Pfam" id="PF00534"/>
    </source>
</evidence>
<dbReference type="InterPro" id="IPR001296">
    <property type="entry name" value="Glyco_trans_1"/>
</dbReference>
<dbReference type="InterPro" id="IPR028098">
    <property type="entry name" value="Glyco_trans_4-like_N"/>
</dbReference>
<name>A0ABV4NJF0_9GAMM</name>
<dbReference type="PANTHER" id="PTHR45947">
    <property type="entry name" value="SULFOQUINOVOSYL TRANSFERASE SQD2"/>
    <property type="match status" value="1"/>
</dbReference>
<dbReference type="InterPro" id="IPR050194">
    <property type="entry name" value="Glycosyltransferase_grp1"/>
</dbReference>
<organism evidence="4 5">
    <name type="scientific">Microbulbifer echini</name>
    <dbReference type="NCBI Taxonomy" id="1529067"/>
    <lineage>
        <taxon>Bacteria</taxon>
        <taxon>Pseudomonadati</taxon>
        <taxon>Pseudomonadota</taxon>
        <taxon>Gammaproteobacteria</taxon>
        <taxon>Cellvibrionales</taxon>
        <taxon>Microbulbiferaceae</taxon>
        <taxon>Microbulbifer</taxon>
    </lineage>
</organism>
<comment type="caution">
    <text evidence="4">The sequence shown here is derived from an EMBL/GenBank/DDBJ whole genome shotgun (WGS) entry which is preliminary data.</text>
</comment>
<evidence type="ECO:0000259" key="3">
    <source>
        <dbReference type="Pfam" id="PF13579"/>
    </source>
</evidence>
<protein>
    <submittedName>
        <fullName evidence="4">Glycosyltransferase</fullName>
    </submittedName>
</protein>
<evidence type="ECO:0000313" key="4">
    <source>
        <dbReference type="EMBL" id="MFA0788936.1"/>
    </source>
</evidence>
<dbReference type="SUPFAM" id="SSF53756">
    <property type="entry name" value="UDP-Glycosyltransferase/glycogen phosphorylase"/>
    <property type="match status" value="2"/>
</dbReference>